<evidence type="ECO:0000256" key="4">
    <source>
        <dbReference type="SAM" id="SignalP"/>
    </source>
</evidence>
<dbReference type="Pfam" id="PF09084">
    <property type="entry name" value="NMT1"/>
    <property type="match status" value="1"/>
</dbReference>
<dbReference type="CDD" id="cd13652">
    <property type="entry name" value="PBP2_ThiY_THI5_like_1"/>
    <property type="match status" value="1"/>
</dbReference>
<organism evidence="6 7">
    <name type="scientific">Paraburkholderia fynbosensis</name>
    <dbReference type="NCBI Taxonomy" id="1200993"/>
    <lineage>
        <taxon>Bacteria</taxon>
        <taxon>Pseudomonadati</taxon>
        <taxon>Pseudomonadota</taxon>
        <taxon>Betaproteobacteria</taxon>
        <taxon>Burkholderiales</taxon>
        <taxon>Burkholderiaceae</taxon>
        <taxon>Paraburkholderia</taxon>
    </lineage>
</organism>
<feature type="chain" id="PRO_5026968629" description="Solute-binding protein family 3/N-terminal domain-containing protein" evidence="4">
    <location>
        <begin position="25"/>
        <end position="347"/>
    </location>
</feature>
<dbReference type="Proteomes" id="UP000494252">
    <property type="component" value="Unassembled WGS sequence"/>
</dbReference>
<evidence type="ECO:0000256" key="3">
    <source>
        <dbReference type="ARBA" id="ARBA00022729"/>
    </source>
</evidence>
<gene>
    <name evidence="6" type="ORF">LMG27177_00371</name>
</gene>
<dbReference type="SMART" id="SM00062">
    <property type="entry name" value="PBPb"/>
    <property type="match status" value="1"/>
</dbReference>
<evidence type="ECO:0000256" key="1">
    <source>
        <dbReference type="ARBA" id="ARBA00004418"/>
    </source>
</evidence>
<feature type="signal peptide" evidence="4">
    <location>
        <begin position="1"/>
        <end position="24"/>
    </location>
</feature>
<feature type="domain" description="Solute-binding protein family 3/N-terminal" evidence="5">
    <location>
        <begin position="29"/>
        <end position="254"/>
    </location>
</feature>
<dbReference type="EMBL" id="CADIKI010000001">
    <property type="protein sequence ID" value="CAB3777421.1"/>
    <property type="molecule type" value="Genomic_DNA"/>
</dbReference>
<proteinExistence type="inferred from homology"/>
<dbReference type="PANTHER" id="PTHR30024">
    <property type="entry name" value="ALIPHATIC SULFONATES-BINDING PROTEIN-RELATED"/>
    <property type="match status" value="1"/>
</dbReference>
<dbReference type="Gene3D" id="3.40.190.10">
    <property type="entry name" value="Periplasmic binding protein-like II"/>
    <property type="match status" value="2"/>
</dbReference>
<sequence>MKGIRIVGAALAMCFMLNSAAAVATGLQTVHVGIADASSDVVFFIADKKGYFRAEGIDAKFIPFDSGAKMVAPLGSGQLEVAGGSPSAGLYNAVMRGIGIKIVADKGSTPPGYGYQPLLVRTDLVKSGRYKTLADLRGMKIAGSATGSASTSTMNEALKKAGLKPSDVERVYLGFPQHVMALQNKAVDASLTTEPSATQAVRSGAAIRVMGDDQIYPNHQLAVLLYSDTFIHDHPDTAKAFMRAYLRAARDYNDALKDGKIAGANAEEVISILTQYTSIKDASLYRNIVPQGTNPDGKLNVASLENDLSYFKSHGDVKGSVTVSELVDPSFAQAADAALGPYQRRTK</sequence>
<dbReference type="InterPro" id="IPR001638">
    <property type="entry name" value="Solute-binding_3/MltF_N"/>
</dbReference>
<dbReference type="PANTHER" id="PTHR30024:SF47">
    <property type="entry name" value="TAURINE-BINDING PERIPLASMIC PROTEIN"/>
    <property type="match status" value="1"/>
</dbReference>
<comment type="similarity">
    <text evidence="2">Belongs to the bacterial solute-binding protein SsuA/TauA family.</text>
</comment>
<evidence type="ECO:0000313" key="6">
    <source>
        <dbReference type="EMBL" id="CAB3777421.1"/>
    </source>
</evidence>
<dbReference type="InterPro" id="IPR015168">
    <property type="entry name" value="SsuA/THI5"/>
</dbReference>
<dbReference type="GO" id="GO:0042597">
    <property type="term" value="C:periplasmic space"/>
    <property type="evidence" value="ECO:0007669"/>
    <property type="project" value="UniProtKB-SubCell"/>
</dbReference>
<accession>A0A6J5FGW4</accession>
<name>A0A6J5FGW4_9BURK</name>
<keyword evidence="3 4" id="KW-0732">Signal</keyword>
<evidence type="ECO:0000313" key="7">
    <source>
        <dbReference type="Proteomes" id="UP000494252"/>
    </source>
</evidence>
<reference evidence="6 7" key="1">
    <citation type="submission" date="2020-04" db="EMBL/GenBank/DDBJ databases">
        <authorList>
            <person name="De Canck E."/>
        </authorList>
    </citation>
    <scope>NUCLEOTIDE SEQUENCE [LARGE SCALE GENOMIC DNA]</scope>
    <source>
        <strain evidence="6 7">LMG 27177</strain>
    </source>
</reference>
<comment type="subcellular location">
    <subcellularLocation>
        <location evidence="1">Periplasm</location>
    </subcellularLocation>
</comment>
<evidence type="ECO:0000256" key="2">
    <source>
        <dbReference type="ARBA" id="ARBA00010742"/>
    </source>
</evidence>
<dbReference type="RefSeq" id="WP_217468563.1">
    <property type="nucleotide sequence ID" value="NZ_CADIKI010000001.1"/>
</dbReference>
<dbReference type="AlphaFoldDB" id="A0A6J5FGW4"/>
<protein>
    <recommendedName>
        <fullName evidence="5">Solute-binding protein family 3/N-terminal domain-containing protein</fullName>
    </recommendedName>
</protein>
<keyword evidence="7" id="KW-1185">Reference proteome</keyword>
<evidence type="ECO:0000259" key="5">
    <source>
        <dbReference type="SMART" id="SM00062"/>
    </source>
</evidence>
<dbReference type="GO" id="GO:0042918">
    <property type="term" value="P:alkanesulfonate transmembrane transport"/>
    <property type="evidence" value="ECO:0007669"/>
    <property type="project" value="TreeGrafter"/>
</dbReference>
<dbReference type="SUPFAM" id="SSF53850">
    <property type="entry name" value="Periplasmic binding protein-like II"/>
    <property type="match status" value="1"/>
</dbReference>